<dbReference type="Proteomes" id="UP001642900">
    <property type="component" value="Unassembled WGS sequence"/>
</dbReference>
<proteinExistence type="predicted"/>
<name>A0A6G4WGX0_9HYPH</name>
<keyword evidence="2" id="KW-1185">Reference proteome</keyword>
<accession>A0A6G4WGX0</accession>
<comment type="caution">
    <text evidence="1">The sequence shown here is derived from an EMBL/GenBank/DDBJ whole genome shotgun (WGS) entry which is preliminary data.</text>
</comment>
<dbReference type="RefSeq" id="WP_165031617.1">
    <property type="nucleotide sequence ID" value="NZ_JAAKZF010000038.1"/>
</dbReference>
<dbReference type="AlphaFoldDB" id="A0A6G4WGX0"/>
<gene>
    <name evidence="1" type="ORF">G6N73_22245</name>
</gene>
<evidence type="ECO:0000313" key="1">
    <source>
        <dbReference type="EMBL" id="NGO53849.1"/>
    </source>
</evidence>
<evidence type="ECO:0000313" key="2">
    <source>
        <dbReference type="Proteomes" id="UP001642900"/>
    </source>
</evidence>
<dbReference type="EMBL" id="JAAKZF010000038">
    <property type="protein sequence ID" value="NGO53849.1"/>
    <property type="molecule type" value="Genomic_DNA"/>
</dbReference>
<reference evidence="1 2" key="1">
    <citation type="submission" date="2020-02" db="EMBL/GenBank/DDBJ databases">
        <title>Genome sequence of strain CCNWXJ40-4.</title>
        <authorList>
            <person name="Gao J."/>
            <person name="Sun J."/>
        </authorList>
    </citation>
    <scope>NUCLEOTIDE SEQUENCE [LARGE SCALE GENOMIC DNA]</scope>
    <source>
        <strain evidence="1 2">CCNWXJ 40-4</strain>
    </source>
</reference>
<sequence length="107" mass="11481">MRSSTKAIIASLALLFGGSDLHIADWRVGMGFFNLVSDAEARVGRPATPGSVAGVARRTTRCVIRRGAYIGAIPTGCPYGSYYGYNLYYCGGVYYQKSGGGYVVVYF</sequence>
<organism evidence="1 2">
    <name type="scientific">Allomesorhizobium camelthorni</name>
    <dbReference type="NCBI Taxonomy" id="475069"/>
    <lineage>
        <taxon>Bacteria</taxon>
        <taxon>Pseudomonadati</taxon>
        <taxon>Pseudomonadota</taxon>
        <taxon>Alphaproteobacteria</taxon>
        <taxon>Hyphomicrobiales</taxon>
        <taxon>Phyllobacteriaceae</taxon>
        <taxon>Allomesorhizobium</taxon>
    </lineage>
</organism>
<protein>
    <submittedName>
        <fullName evidence="1">Uncharacterized protein</fullName>
    </submittedName>
</protein>